<evidence type="ECO:0000256" key="3">
    <source>
        <dbReference type="ARBA" id="ARBA00022448"/>
    </source>
</evidence>
<evidence type="ECO:0000313" key="8">
    <source>
        <dbReference type="EMBL" id="SFJ73739.1"/>
    </source>
</evidence>
<dbReference type="InterPro" id="IPR039424">
    <property type="entry name" value="SBP_5"/>
</dbReference>
<dbReference type="Pfam" id="PF00496">
    <property type="entry name" value="SBP_bac_5"/>
    <property type="match status" value="1"/>
</dbReference>
<protein>
    <submittedName>
        <fullName evidence="8">Oligopeptide transport system substrate-binding protein</fullName>
    </submittedName>
</protein>
<dbReference type="InterPro" id="IPR030678">
    <property type="entry name" value="Peptide/Ni-bd"/>
</dbReference>
<dbReference type="RefSeq" id="WP_175482510.1">
    <property type="nucleotide sequence ID" value="NZ_FORR01000019.1"/>
</dbReference>
<dbReference type="STRING" id="46223.SAMN05421852_11959"/>
<dbReference type="InterPro" id="IPR000914">
    <property type="entry name" value="SBP_5_dom"/>
</dbReference>
<dbReference type="GO" id="GO:1904680">
    <property type="term" value="F:peptide transmembrane transporter activity"/>
    <property type="evidence" value="ECO:0007669"/>
    <property type="project" value="TreeGrafter"/>
</dbReference>
<evidence type="ECO:0000256" key="1">
    <source>
        <dbReference type="ARBA" id="ARBA00004196"/>
    </source>
</evidence>
<dbReference type="Gene3D" id="3.10.105.10">
    <property type="entry name" value="Dipeptide-binding Protein, Domain 3"/>
    <property type="match status" value="1"/>
</dbReference>
<dbReference type="EMBL" id="FORR01000019">
    <property type="protein sequence ID" value="SFJ73739.1"/>
    <property type="molecule type" value="Genomic_DNA"/>
</dbReference>
<comment type="subcellular location">
    <subcellularLocation>
        <location evidence="1">Cell envelope</location>
    </subcellularLocation>
</comment>
<feature type="domain" description="Solute-binding protein family 5" evidence="7">
    <location>
        <begin position="76"/>
        <end position="455"/>
    </location>
</feature>
<evidence type="ECO:0000313" key="9">
    <source>
        <dbReference type="Proteomes" id="UP000199545"/>
    </source>
</evidence>
<dbReference type="Gene3D" id="3.90.76.10">
    <property type="entry name" value="Dipeptide-binding Protein, Domain 1"/>
    <property type="match status" value="1"/>
</dbReference>
<evidence type="ECO:0000256" key="2">
    <source>
        <dbReference type="ARBA" id="ARBA00005695"/>
    </source>
</evidence>
<name>A0A1I3TTS1_9BACL</name>
<dbReference type="GO" id="GO:0015833">
    <property type="term" value="P:peptide transport"/>
    <property type="evidence" value="ECO:0007669"/>
    <property type="project" value="UniProtKB-KW"/>
</dbReference>
<sequence>MKKGWTIALIALLFSIFISACGSAGNKTETSDKNVLRIAEMEEFTSIDPATVVDGGSFILANHIYEGLMRIGKDKKPVEGIAKEYTVSPDKRTYTFKLRDAKWSDGKPITAKDFEFGWKRVLNPATKSEYAYILFPIDKGEEFYNGKAKEQDVGVKAIDDKTLQVTLKTPMINFLDYTILPAYLPQRPDMVEKLKNDPFRHPDQIVYSGPFILKSFQASKIVLAKNDKYWDQKNVHLQQVDLHVLKDVGTAINLYNTGQVDITPLNSAFIDRYKDSPDLIKAERATSIYMVMNQRQKFTQNVNIRRAISLALNRQVIADRILKDGSQPAHALVHPSIAGLGSKSFREATKKDLIPYDPAKAKEYFQRGLKELGMSQPPEKVVLLTGSYYSNIAAVIKEQLRVTLGLNVVIETPTAKVVDDRKERGDFDLTISAWGADYNDAMAYLELFNTNENKNSAGFKSDAYNQLIVQARQETDQTKRIEMLSRAEKMLVDEQVVLAPIYFRYSVLLKKPYVKNYYTHPIGADYSLKWVKLEK</sequence>
<gene>
    <name evidence="8" type="ORF">SAMN05421852_11959</name>
</gene>
<dbReference type="CDD" id="cd08504">
    <property type="entry name" value="PBP2_OppA"/>
    <property type="match status" value="1"/>
</dbReference>
<dbReference type="FunFam" id="3.90.76.10:FF:000001">
    <property type="entry name" value="Oligopeptide ABC transporter substrate-binding protein"/>
    <property type="match status" value="1"/>
</dbReference>
<feature type="chain" id="PRO_5039222204" evidence="6">
    <location>
        <begin position="25"/>
        <end position="535"/>
    </location>
</feature>
<dbReference type="PANTHER" id="PTHR30290">
    <property type="entry name" value="PERIPLASMIC BINDING COMPONENT OF ABC TRANSPORTER"/>
    <property type="match status" value="1"/>
</dbReference>
<evidence type="ECO:0000259" key="7">
    <source>
        <dbReference type="Pfam" id="PF00496"/>
    </source>
</evidence>
<evidence type="ECO:0000256" key="6">
    <source>
        <dbReference type="SAM" id="SignalP"/>
    </source>
</evidence>
<keyword evidence="5" id="KW-0653">Protein transport</keyword>
<dbReference type="PROSITE" id="PS51257">
    <property type="entry name" value="PROKAR_LIPOPROTEIN"/>
    <property type="match status" value="1"/>
</dbReference>
<accession>A0A1I3TTS1</accession>
<keyword evidence="3" id="KW-0813">Transport</keyword>
<dbReference type="GO" id="GO:0030313">
    <property type="term" value="C:cell envelope"/>
    <property type="evidence" value="ECO:0007669"/>
    <property type="project" value="UniProtKB-SubCell"/>
</dbReference>
<organism evidence="8 9">
    <name type="scientific">Thermoflavimicrobium dichotomicum</name>
    <dbReference type="NCBI Taxonomy" id="46223"/>
    <lineage>
        <taxon>Bacteria</taxon>
        <taxon>Bacillati</taxon>
        <taxon>Bacillota</taxon>
        <taxon>Bacilli</taxon>
        <taxon>Bacillales</taxon>
        <taxon>Thermoactinomycetaceae</taxon>
        <taxon>Thermoflavimicrobium</taxon>
    </lineage>
</organism>
<feature type="signal peptide" evidence="6">
    <location>
        <begin position="1"/>
        <end position="24"/>
    </location>
</feature>
<proteinExistence type="inferred from homology"/>
<keyword evidence="5" id="KW-0571">Peptide transport</keyword>
<reference evidence="8 9" key="1">
    <citation type="submission" date="2016-10" db="EMBL/GenBank/DDBJ databases">
        <authorList>
            <person name="de Groot N.N."/>
        </authorList>
    </citation>
    <scope>NUCLEOTIDE SEQUENCE [LARGE SCALE GENOMIC DNA]</scope>
    <source>
        <strain evidence="8 9">DSM 44778</strain>
    </source>
</reference>
<dbReference type="PIRSF" id="PIRSF002741">
    <property type="entry name" value="MppA"/>
    <property type="match status" value="1"/>
</dbReference>
<keyword evidence="4 6" id="KW-0732">Signal</keyword>
<dbReference type="AlphaFoldDB" id="A0A1I3TTS1"/>
<evidence type="ECO:0000256" key="4">
    <source>
        <dbReference type="ARBA" id="ARBA00022729"/>
    </source>
</evidence>
<dbReference type="GO" id="GO:0043190">
    <property type="term" value="C:ATP-binding cassette (ABC) transporter complex"/>
    <property type="evidence" value="ECO:0007669"/>
    <property type="project" value="InterPro"/>
</dbReference>
<dbReference type="SUPFAM" id="SSF53850">
    <property type="entry name" value="Periplasmic binding protein-like II"/>
    <property type="match status" value="1"/>
</dbReference>
<evidence type="ECO:0000256" key="5">
    <source>
        <dbReference type="ARBA" id="ARBA00022856"/>
    </source>
</evidence>
<keyword evidence="9" id="KW-1185">Reference proteome</keyword>
<dbReference type="PANTHER" id="PTHR30290:SF10">
    <property type="entry name" value="PERIPLASMIC OLIGOPEPTIDE-BINDING PROTEIN-RELATED"/>
    <property type="match status" value="1"/>
</dbReference>
<dbReference type="Proteomes" id="UP000199545">
    <property type="component" value="Unassembled WGS sequence"/>
</dbReference>
<dbReference type="Gene3D" id="3.40.190.10">
    <property type="entry name" value="Periplasmic binding protein-like II"/>
    <property type="match status" value="1"/>
</dbReference>
<dbReference type="GO" id="GO:0042597">
    <property type="term" value="C:periplasmic space"/>
    <property type="evidence" value="ECO:0007669"/>
    <property type="project" value="UniProtKB-ARBA"/>
</dbReference>
<comment type="similarity">
    <text evidence="2">Belongs to the bacterial solute-binding protein 5 family.</text>
</comment>